<reference evidence="2" key="1">
    <citation type="submission" date="2010-08" db="EMBL/GenBank/DDBJ databases">
        <authorList>
            <person name="Muzny D."/>
            <person name="Qin X."/>
            <person name="Buhay C."/>
            <person name="Dugan-Rocha S."/>
            <person name="Ding Y."/>
            <person name="Chen G."/>
            <person name="Hawes A."/>
            <person name="Holder M."/>
            <person name="Jhangiani S."/>
            <person name="Johnson A."/>
            <person name="Khan Z."/>
            <person name="Li Z."/>
            <person name="Liu W."/>
            <person name="Liu X."/>
            <person name="Perez L."/>
            <person name="Shen H."/>
            <person name="Wang Q."/>
            <person name="Watt J."/>
            <person name="Xi L."/>
            <person name="Xin Y."/>
            <person name="Zhou J."/>
            <person name="Deng J."/>
            <person name="Jiang H."/>
            <person name="Liu Y."/>
            <person name="Qu J."/>
            <person name="Song X.-Z."/>
            <person name="Zhang L."/>
            <person name="Villasana D."/>
            <person name="Johnson A."/>
            <person name="Liu J."/>
            <person name="Liyanage D."/>
            <person name="Lorensuhewa L."/>
            <person name="Robinson T."/>
            <person name="Song A."/>
            <person name="Song B.-B."/>
            <person name="Dinh H."/>
            <person name="Thornton R."/>
            <person name="Coyle M."/>
            <person name="Francisco L."/>
            <person name="Jackson L."/>
            <person name="Javaid M."/>
            <person name="Korchina V."/>
            <person name="Kovar C."/>
            <person name="Mata R."/>
            <person name="Mathew T."/>
            <person name="Ngo R."/>
            <person name="Nguyen L."/>
            <person name="Nguyen N."/>
            <person name="Okwuonu G."/>
            <person name="Ongeri F."/>
            <person name="Pham C."/>
            <person name="Simmons D."/>
            <person name="Wilczek-Boney K."/>
            <person name="Hale W."/>
            <person name="Jakkamsetti A."/>
            <person name="Pham P."/>
            <person name="Ruth R."/>
            <person name="San Lucas F."/>
            <person name="Warren J."/>
            <person name="Zhang J."/>
            <person name="Zhao Z."/>
            <person name="Zhou C."/>
            <person name="Zhu D."/>
            <person name="Lee S."/>
            <person name="Bess C."/>
            <person name="Blankenburg K."/>
            <person name="Forbes L."/>
            <person name="Fu Q."/>
            <person name="Gubbala S."/>
            <person name="Hirani K."/>
            <person name="Jayaseelan J.C."/>
            <person name="Lara F."/>
            <person name="Munidasa M."/>
            <person name="Palculict T."/>
            <person name="Patil S."/>
            <person name="Pu L.-L."/>
            <person name="Saada N."/>
            <person name="Tang L."/>
            <person name="Weissenberger G."/>
            <person name="Zhu Y."/>
            <person name="Hemphill L."/>
            <person name="Shang Y."/>
            <person name="Youmans B."/>
            <person name="Ayvaz T."/>
            <person name="Ross M."/>
            <person name="Santibanez J."/>
            <person name="Aqrawi P."/>
            <person name="Gross S."/>
            <person name="Joshi V."/>
            <person name="Fowler G."/>
            <person name="Nazareth L."/>
            <person name="Reid J."/>
            <person name="Worley K."/>
            <person name="Petrosino J."/>
            <person name="Highlander S."/>
            <person name="Gibbs R."/>
        </authorList>
    </citation>
    <scope>NUCLEOTIDE SEQUENCE [LARGE SCALE GENOMIC DNA]</scope>
    <source>
        <strain evidence="2">DSM 15272</strain>
    </source>
</reference>
<dbReference type="Proteomes" id="UP000003111">
    <property type="component" value="Unassembled WGS sequence"/>
</dbReference>
<dbReference type="HOGENOM" id="CLU_3283674_0_0_11"/>
<organism evidence="2 3">
    <name type="scientific">Aeromicrobium marinum DSM 15272</name>
    <dbReference type="NCBI Taxonomy" id="585531"/>
    <lineage>
        <taxon>Bacteria</taxon>
        <taxon>Bacillati</taxon>
        <taxon>Actinomycetota</taxon>
        <taxon>Actinomycetes</taxon>
        <taxon>Propionibacteriales</taxon>
        <taxon>Nocardioidaceae</taxon>
        <taxon>Aeromicrobium</taxon>
    </lineage>
</organism>
<keyword evidence="3" id="KW-1185">Reference proteome</keyword>
<evidence type="ECO:0000256" key="1">
    <source>
        <dbReference type="SAM" id="MobiDB-lite"/>
    </source>
</evidence>
<name>E2SF20_9ACTN</name>
<feature type="compositionally biased region" description="Basic and acidic residues" evidence="1">
    <location>
        <begin position="28"/>
        <end position="40"/>
    </location>
</feature>
<proteinExistence type="predicted"/>
<protein>
    <submittedName>
        <fullName evidence="2">Uncharacterized protein</fullName>
    </submittedName>
</protein>
<evidence type="ECO:0000313" key="3">
    <source>
        <dbReference type="Proteomes" id="UP000003111"/>
    </source>
</evidence>
<evidence type="ECO:0000313" key="2">
    <source>
        <dbReference type="EMBL" id="EFQ82264.1"/>
    </source>
</evidence>
<sequence length="40" mass="4247">MSEARRTHTRAGASGSFLALTVAPLPGERGRARQPELARA</sequence>
<comment type="caution">
    <text evidence="2">The sequence shown here is derived from an EMBL/GenBank/DDBJ whole genome shotgun (WGS) entry which is preliminary data.</text>
</comment>
<accession>E2SF20</accession>
<dbReference type="EMBL" id="ACLF03000010">
    <property type="protein sequence ID" value="EFQ82264.1"/>
    <property type="molecule type" value="Genomic_DNA"/>
</dbReference>
<dbReference type="AlphaFoldDB" id="E2SF20"/>
<feature type="region of interest" description="Disordered" evidence="1">
    <location>
        <begin position="1"/>
        <end position="40"/>
    </location>
</feature>
<gene>
    <name evidence="2" type="ORF">HMPREF0063_12629</name>
</gene>
<dbReference type="STRING" id="585531.HMPREF0063_12629"/>